<evidence type="ECO:0000259" key="5">
    <source>
        <dbReference type="Pfam" id="PF13613"/>
    </source>
</evidence>
<dbReference type="Proteomes" id="UP000472271">
    <property type="component" value="Chromosome 15"/>
</dbReference>
<feature type="domain" description="Transposase Helix-turn-helix" evidence="5">
    <location>
        <begin position="105"/>
        <end position="155"/>
    </location>
</feature>
<evidence type="ECO:0000259" key="4">
    <source>
        <dbReference type="Pfam" id="PF13359"/>
    </source>
</evidence>
<keyword evidence="3" id="KW-0175">Coiled coil</keyword>
<dbReference type="GO" id="GO:0046872">
    <property type="term" value="F:metal ion binding"/>
    <property type="evidence" value="ECO:0007669"/>
    <property type="project" value="UniProtKB-KW"/>
</dbReference>
<sequence length="336" mass="38429">AEAVRRVGGVLYDMDDDQPPASVTSTAPSVITEQVHRDNLELRKELNELKKENKCLKKISERQFGFLSLRNSSSLFKFFTGLQTVQIFMWLLNVLKPNVVKVKSSLSLKDHLLIILMKLRLGLTNQDLAVRFDIPKCLVSRLLRRWLPVMGKILKDLIIWPSKEAVRKNMPRIFKKSFRKCRCIIDCSEFFIERPSNLTARAQTWSNYKHHNTLKYLIGITPAGAISFFIRRLGGRVSDKQITVESNFLDKIEPRTILKIPSFTKGKKQLPGTDVDHSQELARVHIHVERVIGRLRKYQILQTVIPLSLVDLADNIVIACAALVNLSPSVVPKKKK</sequence>
<evidence type="ECO:0000256" key="3">
    <source>
        <dbReference type="SAM" id="Coils"/>
    </source>
</evidence>
<dbReference type="InterPro" id="IPR027806">
    <property type="entry name" value="HARBI1_dom"/>
</dbReference>
<dbReference type="Pfam" id="PF13359">
    <property type="entry name" value="DDE_Tnp_4"/>
    <property type="match status" value="1"/>
</dbReference>
<dbReference type="Ensembl" id="ENSSORT00005019915.1">
    <property type="protein sequence ID" value="ENSSORP00005019357.1"/>
    <property type="gene ID" value="ENSSORG00005009519.1"/>
</dbReference>
<feature type="coiled-coil region" evidence="3">
    <location>
        <begin position="32"/>
        <end position="59"/>
    </location>
</feature>
<accession>A0A672ZSJ7</accession>
<organism evidence="6 7">
    <name type="scientific">Sphaeramia orbicularis</name>
    <name type="common">orbiculate cardinalfish</name>
    <dbReference type="NCBI Taxonomy" id="375764"/>
    <lineage>
        <taxon>Eukaryota</taxon>
        <taxon>Metazoa</taxon>
        <taxon>Chordata</taxon>
        <taxon>Craniata</taxon>
        <taxon>Vertebrata</taxon>
        <taxon>Euteleostomi</taxon>
        <taxon>Actinopterygii</taxon>
        <taxon>Neopterygii</taxon>
        <taxon>Teleostei</taxon>
        <taxon>Neoteleostei</taxon>
        <taxon>Acanthomorphata</taxon>
        <taxon>Gobiaria</taxon>
        <taxon>Kurtiformes</taxon>
        <taxon>Apogonoidei</taxon>
        <taxon>Apogonidae</taxon>
        <taxon>Apogoninae</taxon>
        <taxon>Sphaeramia</taxon>
    </lineage>
</organism>
<dbReference type="PANTHER" id="PTHR23080">
    <property type="entry name" value="THAP DOMAIN PROTEIN"/>
    <property type="match status" value="1"/>
</dbReference>
<reference evidence="6" key="2">
    <citation type="submission" date="2025-08" db="UniProtKB">
        <authorList>
            <consortium name="Ensembl"/>
        </authorList>
    </citation>
    <scope>IDENTIFICATION</scope>
</reference>
<evidence type="ECO:0000313" key="7">
    <source>
        <dbReference type="Proteomes" id="UP000472271"/>
    </source>
</evidence>
<dbReference type="AlphaFoldDB" id="A0A672ZSJ7"/>
<keyword evidence="2" id="KW-0479">Metal-binding</keyword>
<dbReference type="Pfam" id="PF13613">
    <property type="entry name" value="HTH_Tnp_4"/>
    <property type="match status" value="1"/>
</dbReference>
<protein>
    <recommendedName>
        <fullName evidence="8">DDE Tnp4 domain-containing protein</fullName>
    </recommendedName>
</protein>
<dbReference type="InParanoid" id="A0A672ZSJ7"/>
<reference evidence="6" key="1">
    <citation type="submission" date="2019-06" db="EMBL/GenBank/DDBJ databases">
        <authorList>
            <consortium name="Wellcome Sanger Institute Data Sharing"/>
        </authorList>
    </citation>
    <scope>NUCLEOTIDE SEQUENCE [LARGE SCALE GENOMIC DNA]</scope>
</reference>
<proteinExistence type="predicted"/>
<evidence type="ECO:0000313" key="6">
    <source>
        <dbReference type="Ensembl" id="ENSSORP00005019357.1"/>
    </source>
</evidence>
<comment type="cofactor">
    <cofactor evidence="1">
        <name>a divalent metal cation</name>
        <dbReference type="ChEBI" id="CHEBI:60240"/>
    </cofactor>
</comment>
<evidence type="ECO:0008006" key="8">
    <source>
        <dbReference type="Google" id="ProtNLM"/>
    </source>
</evidence>
<evidence type="ECO:0000256" key="1">
    <source>
        <dbReference type="ARBA" id="ARBA00001968"/>
    </source>
</evidence>
<feature type="domain" description="DDE Tnp4" evidence="4">
    <location>
        <begin position="185"/>
        <end position="325"/>
    </location>
</feature>
<name>A0A672ZSJ7_9TELE</name>
<dbReference type="InterPro" id="IPR027805">
    <property type="entry name" value="Transposase_HTH_dom"/>
</dbReference>
<evidence type="ECO:0000256" key="2">
    <source>
        <dbReference type="ARBA" id="ARBA00022723"/>
    </source>
</evidence>
<reference evidence="6" key="3">
    <citation type="submission" date="2025-09" db="UniProtKB">
        <authorList>
            <consortium name="Ensembl"/>
        </authorList>
    </citation>
    <scope>IDENTIFICATION</scope>
</reference>
<keyword evidence="7" id="KW-1185">Reference proteome</keyword>